<reference evidence="3" key="1">
    <citation type="submission" date="2017-02" db="UniProtKB">
        <authorList>
            <consortium name="WormBaseParasite"/>
        </authorList>
    </citation>
    <scope>IDENTIFICATION</scope>
</reference>
<accession>A0A0M3HI04</accession>
<protein>
    <submittedName>
        <fullName evidence="3">Uncharacterized protein</fullName>
    </submittedName>
</protein>
<evidence type="ECO:0000313" key="3">
    <source>
        <dbReference type="WBParaSite" id="ALUE_0000114901-mRNA-1"/>
    </source>
</evidence>
<dbReference type="Proteomes" id="UP000036681">
    <property type="component" value="Unplaced"/>
</dbReference>
<organism evidence="2 3">
    <name type="scientific">Ascaris lumbricoides</name>
    <name type="common">Giant roundworm</name>
    <dbReference type="NCBI Taxonomy" id="6252"/>
    <lineage>
        <taxon>Eukaryota</taxon>
        <taxon>Metazoa</taxon>
        <taxon>Ecdysozoa</taxon>
        <taxon>Nematoda</taxon>
        <taxon>Chromadorea</taxon>
        <taxon>Rhabditida</taxon>
        <taxon>Spirurina</taxon>
        <taxon>Ascaridomorpha</taxon>
        <taxon>Ascaridoidea</taxon>
        <taxon>Ascarididae</taxon>
        <taxon>Ascaris</taxon>
    </lineage>
</organism>
<sequence length="136" mass="15460">MLNSQSKSEGFSSSGYTAPSGDSASSASSSPSPHCHSVECFDGRQHSQRPVFKLDFDSEHTSVCPFVECDERREMDEFFGNVHNFYGSSDFSQFRARSHSPTLMTPLIERERPQRGRHSLRPTRLPILMTRFVIHF</sequence>
<keyword evidence="2" id="KW-1185">Reference proteome</keyword>
<feature type="region of interest" description="Disordered" evidence="1">
    <location>
        <begin position="1"/>
        <end position="40"/>
    </location>
</feature>
<name>A0A0M3HI04_ASCLU</name>
<evidence type="ECO:0000256" key="1">
    <source>
        <dbReference type="SAM" id="MobiDB-lite"/>
    </source>
</evidence>
<proteinExistence type="predicted"/>
<dbReference type="WBParaSite" id="ALUE_0000114901-mRNA-1">
    <property type="protein sequence ID" value="ALUE_0000114901-mRNA-1"/>
    <property type="gene ID" value="ALUE_0000114901"/>
</dbReference>
<dbReference type="AlphaFoldDB" id="A0A0M3HI04"/>
<evidence type="ECO:0000313" key="2">
    <source>
        <dbReference type="Proteomes" id="UP000036681"/>
    </source>
</evidence>
<feature type="compositionally biased region" description="Low complexity" evidence="1">
    <location>
        <begin position="1"/>
        <end position="33"/>
    </location>
</feature>